<organism evidence="2 3">
    <name type="scientific">Cannabis sativa</name>
    <name type="common">Hemp</name>
    <name type="synonym">Marijuana</name>
    <dbReference type="NCBI Taxonomy" id="3483"/>
    <lineage>
        <taxon>Eukaryota</taxon>
        <taxon>Viridiplantae</taxon>
        <taxon>Streptophyta</taxon>
        <taxon>Embryophyta</taxon>
        <taxon>Tracheophyta</taxon>
        <taxon>Spermatophyta</taxon>
        <taxon>Magnoliopsida</taxon>
        <taxon>eudicotyledons</taxon>
        <taxon>Gunneridae</taxon>
        <taxon>Pentapetalae</taxon>
        <taxon>rosids</taxon>
        <taxon>fabids</taxon>
        <taxon>Rosales</taxon>
        <taxon>Cannabaceae</taxon>
        <taxon>Cannabis</taxon>
    </lineage>
</organism>
<feature type="coiled-coil region" evidence="1">
    <location>
        <begin position="43"/>
        <end position="70"/>
    </location>
</feature>
<proteinExistence type="predicted"/>
<dbReference type="EnsemblPlants" id="novel_model_5623_5bd9a17a.1.5bd9b13b">
    <property type="protein sequence ID" value="cds.novel_model_5623_5bd9a17a.1.5bd9b13b"/>
    <property type="gene ID" value="novel_gene_2891_5bd9a17a"/>
</dbReference>
<keyword evidence="3" id="KW-1185">Reference proteome</keyword>
<protein>
    <submittedName>
        <fullName evidence="2">Uncharacterized protein</fullName>
    </submittedName>
</protein>
<sequence length="95" mass="11252">MEVESPPGFSMDQSDDERAELSISELICNLRSAFRISDFDRVEEILINKENKMKKQITELESEIIQFDLEVKRLRIVSSENRISRENDEIMEERE</sequence>
<dbReference type="AlphaFoldDB" id="A0A803R6D6"/>
<reference evidence="2" key="1">
    <citation type="submission" date="2018-11" db="EMBL/GenBank/DDBJ databases">
        <authorList>
            <person name="Grassa J C."/>
        </authorList>
    </citation>
    <scope>NUCLEOTIDE SEQUENCE [LARGE SCALE GENOMIC DNA]</scope>
</reference>
<gene>
    <name evidence="2" type="primary">LOC115716321</name>
</gene>
<accession>A0A803R6D6</accession>
<dbReference type="EMBL" id="UZAU01000549">
    <property type="status" value="NOT_ANNOTATED_CDS"/>
    <property type="molecule type" value="Genomic_DNA"/>
</dbReference>
<reference evidence="2" key="2">
    <citation type="submission" date="2021-03" db="UniProtKB">
        <authorList>
            <consortium name="EnsemblPlants"/>
        </authorList>
    </citation>
    <scope>IDENTIFICATION</scope>
</reference>
<evidence type="ECO:0000256" key="1">
    <source>
        <dbReference type="SAM" id="Coils"/>
    </source>
</evidence>
<dbReference type="Gramene" id="novel_model_5623_5bd9a17a.1.5bd9b13b">
    <property type="protein sequence ID" value="cds.novel_model_5623_5bd9a17a.1.5bd9b13b"/>
    <property type="gene ID" value="novel_gene_2891_5bd9a17a"/>
</dbReference>
<keyword evidence="1" id="KW-0175">Coiled coil</keyword>
<dbReference type="Proteomes" id="UP000596661">
    <property type="component" value="Chromosome 5"/>
</dbReference>
<evidence type="ECO:0000313" key="2">
    <source>
        <dbReference type="EnsemblPlants" id="cds.novel_model_5623_5bd9a17a.1.5bd9b13b"/>
    </source>
</evidence>
<name>A0A803R6D6_CANSA</name>
<evidence type="ECO:0000313" key="3">
    <source>
        <dbReference type="Proteomes" id="UP000596661"/>
    </source>
</evidence>